<evidence type="ECO:0000313" key="6">
    <source>
        <dbReference type="Proteomes" id="UP000683360"/>
    </source>
</evidence>
<organism evidence="5 6">
    <name type="scientific">Mytilus edulis</name>
    <name type="common">Blue mussel</name>
    <dbReference type="NCBI Taxonomy" id="6550"/>
    <lineage>
        <taxon>Eukaryota</taxon>
        <taxon>Metazoa</taxon>
        <taxon>Spiralia</taxon>
        <taxon>Lophotrochozoa</taxon>
        <taxon>Mollusca</taxon>
        <taxon>Bivalvia</taxon>
        <taxon>Autobranchia</taxon>
        <taxon>Pteriomorphia</taxon>
        <taxon>Mytilida</taxon>
        <taxon>Mytiloidea</taxon>
        <taxon>Mytilidae</taxon>
        <taxon>Mytilinae</taxon>
        <taxon>Mytilus</taxon>
    </lineage>
</organism>
<dbReference type="Pfam" id="PF00012">
    <property type="entry name" value="HSP70"/>
    <property type="match status" value="1"/>
</dbReference>
<dbReference type="Gene3D" id="3.30.420.40">
    <property type="match status" value="2"/>
</dbReference>
<name>A0A8S3SUL6_MYTED</name>
<feature type="region of interest" description="Disordered" evidence="4">
    <location>
        <begin position="79"/>
        <end position="98"/>
    </location>
</feature>
<feature type="compositionally biased region" description="Acidic residues" evidence="4">
    <location>
        <begin position="85"/>
        <end position="98"/>
    </location>
</feature>
<reference evidence="5" key="1">
    <citation type="submission" date="2021-03" db="EMBL/GenBank/DDBJ databases">
        <authorList>
            <person name="Bekaert M."/>
        </authorList>
    </citation>
    <scope>NUCLEOTIDE SEQUENCE</scope>
</reference>
<comment type="caution">
    <text evidence="5">The sequence shown here is derived from an EMBL/GenBank/DDBJ whole genome shotgun (WGS) entry which is preliminary data.</text>
</comment>
<dbReference type="AlphaFoldDB" id="A0A8S3SUL6"/>
<dbReference type="Gene3D" id="3.90.640.10">
    <property type="entry name" value="Actin, Chain A, domain 4"/>
    <property type="match status" value="1"/>
</dbReference>
<keyword evidence="3" id="KW-0067">ATP-binding</keyword>
<accession>A0A8S3SUL6</accession>
<evidence type="ECO:0000256" key="4">
    <source>
        <dbReference type="SAM" id="MobiDB-lite"/>
    </source>
</evidence>
<evidence type="ECO:0000256" key="3">
    <source>
        <dbReference type="ARBA" id="ARBA00022840"/>
    </source>
</evidence>
<dbReference type="EMBL" id="CAJPWZ010001657">
    <property type="protein sequence ID" value="CAG2220328.1"/>
    <property type="molecule type" value="Genomic_DNA"/>
</dbReference>
<protein>
    <submittedName>
        <fullName evidence="5">Uncharacterized protein</fullName>
    </submittedName>
</protein>
<keyword evidence="6" id="KW-1185">Reference proteome</keyword>
<dbReference type="GO" id="GO:0140662">
    <property type="term" value="F:ATP-dependent protein folding chaperone"/>
    <property type="evidence" value="ECO:0007669"/>
    <property type="project" value="InterPro"/>
</dbReference>
<evidence type="ECO:0000313" key="5">
    <source>
        <dbReference type="EMBL" id="CAG2220328.1"/>
    </source>
</evidence>
<proteinExistence type="inferred from homology"/>
<dbReference type="InterPro" id="IPR012337">
    <property type="entry name" value="RNaseH-like_sf"/>
</dbReference>
<dbReference type="GO" id="GO:0005524">
    <property type="term" value="F:ATP binding"/>
    <property type="evidence" value="ECO:0007669"/>
    <property type="project" value="UniProtKB-KW"/>
</dbReference>
<dbReference type="PANTHER" id="PTHR14187:SF5">
    <property type="entry name" value="HEAT SHOCK 70 KDA PROTEIN 12A"/>
    <property type="match status" value="1"/>
</dbReference>
<dbReference type="SUPFAM" id="SSF53067">
    <property type="entry name" value="Actin-like ATPase domain"/>
    <property type="match status" value="1"/>
</dbReference>
<dbReference type="InterPro" id="IPR013126">
    <property type="entry name" value="Hsp_70_fam"/>
</dbReference>
<dbReference type="InterPro" id="IPR029047">
    <property type="entry name" value="HSP70_peptide-bd_sf"/>
</dbReference>
<dbReference type="Proteomes" id="UP000683360">
    <property type="component" value="Unassembled WGS sequence"/>
</dbReference>
<dbReference type="PANTHER" id="PTHR14187">
    <property type="entry name" value="ALPHA KINASE/ELONGATION FACTOR 2 KINASE"/>
    <property type="match status" value="1"/>
</dbReference>
<evidence type="ECO:0000256" key="1">
    <source>
        <dbReference type="ARBA" id="ARBA00007381"/>
    </source>
</evidence>
<evidence type="ECO:0000256" key="2">
    <source>
        <dbReference type="ARBA" id="ARBA00022741"/>
    </source>
</evidence>
<dbReference type="OrthoDB" id="2963168at2759"/>
<sequence length="815" mass="93466">MSAFLGITGHFVSDWELKSVMIACNKFKGKHTSENIGHYYEETLATFNLVDKVLCIVTDNASNMLKTFDMPLPGYSFETVNSEDSRDDEDNEDTDDISDTQEHFDHLSFHLPCYAHTLQLVVRDGIQQTNQHLKNVVLKASQIISHIRKSINASEILESEKRVQAQNVTRWNSQLIMIRSILKIPGSKLQEIDYSVKLSAYERKLLKELCEILTPFEDATHLIQQQKHVTASLPIPVTVGLRKKLQSLVSLLSKYEENEALVIATALDLRFKLQWCDQNRSDLENLLKDKVRSLEDTIMDEDDDESLSPPKKKAKTDLFSFLDSPATPRKCHHSKMQCKVEDYLSEPLEDMENISTEMVMKDLKGLEMKAIDVFSTFIYELMKRVKAEYEDIEFEDILWVLTVPAVWSFKAIHFMRQCAEKKGVRQDRLIMASEPEVVSVYFQYLHDFNHTDVSELDKRYLVVDIGGGTVDITAHEKTEGGNLIELCKRTGENIGATEIDKNFLDWLGEIVGEDVMKSLLTEDKYKDSYFDILREIENFKRTIFVSSTDNLYFKVPISDLEILCKQCYDKSLMEKIASSNYAKELSMKKEKIVFHRSLLSFLFIPVVNKIIDKIAQVLEELKEFQINMIILAGGLSRSPSIGKKIVNKFKHKKIITTPEGYAADLAVVTGAVLYGHRPHFITSRMTSFTYGRLVQKPFEIGKHKPAKRITIDGVDLCNDLFEVLIERDTTVKVNETIQKEYKTTSTLQKQVRIAVYYTEKDKVDYVDDDGCRLLCEVMVPLGESKMAHPCVIVDFIFGYAEFQVKAFEKETGKIL</sequence>
<dbReference type="SUPFAM" id="SSF53098">
    <property type="entry name" value="Ribonuclease H-like"/>
    <property type="match status" value="1"/>
</dbReference>
<dbReference type="Gene3D" id="2.60.34.10">
    <property type="entry name" value="Substrate Binding Domain Of DNAk, Chain A, domain 1"/>
    <property type="match status" value="1"/>
</dbReference>
<gene>
    <name evidence="5" type="ORF">MEDL_33802</name>
</gene>
<keyword evidence="2" id="KW-0547">Nucleotide-binding</keyword>
<comment type="similarity">
    <text evidence="1">Belongs to the heat shock protein 70 family.</text>
</comment>
<dbReference type="InterPro" id="IPR043129">
    <property type="entry name" value="ATPase_NBD"/>
</dbReference>